<dbReference type="PANTHER" id="PTHR42941:SF1">
    <property type="entry name" value="SLL1037 PROTEIN"/>
    <property type="match status" value="1"/>
</dbReference>
<dbReference type="SUPFAM" id="SSF53850">
    <property type="entry name" value="Periplasmic binding protein-like II"/>
    <property type="match status" value="1"/>
</dbReference>
<dbReference type="NCBIfam" id="TIGR02122">
    <property type="entry name" value="TRAP_TAXI"/>
    <property type="match status" value="1"/>
</dbReference>
<evidence type="ECO:0000256" key="2">
    <source>
        <dbReference type="SAM" id="Phobius"/>
    </source>
</evidence>
<name>A0A4Q0R0B6_9BRAD</name>
<protein>
    <submittedName>
        <fullName evidence="3">TAXI family TRAP transporter solute-binding subunit</fullName>
    </submittedName>
</protein>
<proteinExistence type="predicted"/>
<dbReference type="Proteomes" id="UP000290174">
    <property type="component" value="Unassembled WGS sequence"/>
</dbReference>
<sequence length="528" mass="56907">MTLAECRPSRRRAWQAFRPRTVVNQDGRQDVMLGKTWYPAKREAPRSAAAAAMSSSESPSQTTSDAARRERRRSNSLLLVLAVGFLVFGAAAGALYYALRPDVLRIAVGPPGSDDHKVIQAMADAFGSESRTIRLAPIKTEGAVESLALLGAGKADLAVGRGDLEMPAAAQTVAVLRKNFVVLWAPSGLAGKSSKRKSPPKIKEVADLAGRRVGVIGRTAANAALLRVILSAAGVQADKVAVTHFGTEQIQELARDHTLDAFMAVGPLDSKITAEAVVATARARGEPKFLAIETSEAIALKHPRYESEEIPPSVFNADPAWPDDKVETVSVSHLIVARKTLSETTVAAFFRQLFAVRQTIARLAPGAAHITKPDLEKDTELQVHRGAAAVIDGNERTFLDRYGDYFWFGLLLLSGIGSAGAWLRRYLNRDEREDNTSHRKRILAMVSSARTAESNQELLALQREADAIIAETLECYDDGAIEGEELAAFELVLDLLSNAIAERRAALQRATLETVRGAVAGHGATPRG</sequence>
<dbReference type="PANTHER" id="PTHR42941">
    <property type="entry name" value="SLL1037 PROTEIN"/>
    <property type="match status" value="1"/>
</dbReference>
<evidence type="ECO:0000313" key="3">
    <source>
        <dbReference type="EMBL" id="RXH03334.1"/>
    </source>
</evidence>
<keyword evidence="2" id="KW-0472">Membrane</keyword>
<organism evidence="3 4">
    <name type="scientific">Bradyrhizobium zhanjiangense</name>
    <dbReference type="NCBI Taxonomy" id="1325107"/>
    <lineage>
        <taxon>Bacteria</taxon>
        <taxon>Pseudomonadati</taxon>
        <taxon>Pseudomonadota</taxon>
        <taxon>Alphaproteobacteria</taxon>
        <taxon>Hyphomicrobiales</taxon>
        <taxon>Nitrobacteraceae</taxon>
        <taxon>Bradyrhizobium</taxon>
    </lineage>
</organism>
<dbReference type="Gene3D" id="3.40.190.10">
    <property type="entry name" value="Periplasmic binding protein-like II"/>
    <property type="match status" value="2"/>
</dbReference>
<keyword evidence="2" id="KW-1133">Transmembrane helix</keyword>
<dbReference type="AlphaFoldDB" id="A0A4Q0R0B6"/>
<evidence type="ECO:0000256" key="1">
    <source>
        <dbReference type="SAM" id="MobiDB-lite"/>
    </source>
</evidence>
<feature type="region of interest" description="Disordered" evidence="1">
    <location>
        <begin position="48"/>
        <end position="69"/>
    </location>
</feature>
<dbReference type="InterPro" id="IPR011852">
    <property type="entry name" value="TRAP_TAXI"/>
</dbReference>
<gene>
    <name evidence="3" type="ORF">EAS61_00545</name>
</gene>
<reference evidence="3 4" key="1">
    <citation type="submission" date="2018-11" db="EMBL/GenBank/DDBJ databases">
        <title>Bradyrhizobium sp. nov., isolated from effective nodules of peanut in China.</title>
        <authorList>
            <person name="Li Y."/>
        </authorList>
    </citation>
    <scope>NUCLEOTIDE SEQUENCE [LARGE SCALE GENOMIC DNA]</scope>
    <source>
        <strain evidence="3 4">CCBAU 51770</strain>
    </source>
</reference>
<feature type="compositionally biased region" description="Low complexity" evidence="1">
    <location>
        <begin position="48"/>
        <end position="60"/>
    </location>
</feature>
<keyword evidence="2" id="KW-0812">Transmembrane</keyword>
<accession>A0A4Q0R0B6</accession>
<evidence type="ECO:0000313" key="4">
    <source>
        <dbReference type="Proteomes" id="UP000290174"/>
    </source>
</evidence>
<dbReference type="EMBL" id="RKMK01000001">
    <property type="protein sequence ID" value="RXH03334.1"/>
    <property type="molecule type" value="Genomic_DNA"/>
</dbReference>
<comment type="caution">
    <text evidence="3">The sequence shown here is derived from an EMBL/GenBank/DDBJ whole genome shotgun (WGS) entry which is preliminary data.</text>
</comment>
<feature type="transmembrane region" description="Helical" evidence="2">
    <location>
        <begin position="77"/>
        <end position="99"/>
    </location>
</feature>
<dbReference type="Pfam" id="PF16868">
    <property type="entry name" value="NMT1_3"/>
    <property type="match status" value="1"/>
</dbReference>
<feature type="transmembrane region" description="Helical" evidence="2">
    <location>
        <begin position="405"/>
        <end position="423"/>
    </location>
</feature>